<comment type="caution">
    <text evidence="11">The sequence shown here is derived from an EMBL/GenBank/DDBJ whole genome shotgun (WGS) entry which is preliminary data.</text>
</comment>
<feature type="region of interest" description="Disordered" evidence="10">
    <location>
        <begin position="282"/>
        <end position="303"/>
    </location>
</feature>
<feature type="binding site" evidence="9">
    <location>
        <position position="103"/>
    </location>
    <ligand>
        <name>S-adenosyl-L-methionine</name>
        <dbReference type="ChEBI" id="CHEBI:59789"/>
    </ligand>
</feature>
<evidence type="ECO:0000256" key="7">
    <source>
        <dbReference type="ARBA" id="ARBA00022884"/>
    </source>
</evidence>
<dbReference type="Proteomes" id="UP001610563">
    <property type="component" value="Unassembled WGS sequence"/>
</dbReference>
<dbReference type="GO" id="GO:0032259">
    <property type="term" value="P:methylation"/>
    <property type="evidence" value="ECO:0007669"/>
    <property type="project" value="UniProtKB-KW"/>
</dbReference>
<comment type="function">
    <text evidence="9">Catalyzes the formation of N(7)-methylguanine at position 46 (m7G46) in tRNA.</text>
</comment>
<evidence type="ECO:0000256" key="2">
    <source>
        <dbReference type="ARBA" id="ARBA00022555"/>
    </source>
</evidence>
<keyword evidence="5 9" id="KW-0949">S-adenosyl-L-methionine</keyword>
<evidence type="ECO:0000256" key="10">
    <source>
        <dbReference type="SAM" id="MobiDB-lite"/>
    </source>
</evidence>
<dbReference type="PANTHER" id="PTHR23417">
    <property type="entry name" value="3-DEOXY-D-MANNO-OCTULOSONIC-ACID TRANSFERASE/TRNA GUANINE-N 7 - -METHYLTRANSFERASE"/>
    <property type="match status" value="1"/>
</dbReference>
<name>A0ABR4GKL0_9EURO</name>
<evidence type="ECO:0000256" key="3">
    <source>
        <dbReference type="ARBA" id="ARBA00022603"/>
    </source>
</evidence>
<comment type="pathway">
    <text evidence="9">tRNA modification; N(7)-methylguanine-tRNA biosynthesis.</text>
</comment>
<protein>
    <recommendedName>
        <fullName evidence="9">tRNA (guanine-N(7)-)-methyltransferase</fullName>
        <ecNumber evidence="9">2.1.1.33</ecNumber>
    </recommendedName>
    <alternativeName>
        <fullName evidence="9">Transfer RNA methyltransferase 8</fullName>
    </alternativeName>
    <alternativeName>
        <fullName evidence="9">tRNA (guanine(46)-N(7))-methyltransferase</fullName>
    </alternativeName>
    <alternativeName>
        <fullName evidence="9">tRNA(m7G46)-methyltransferase</fullName>
    </alternativeName>
</protein>
<feature type="region of interest" description="Disordered" evidence="10">
    <location>
        <begin position="1"/>
        <end position="38"/>
    </location>
</feature>
<evidence type="ECO:0000313" key="12">
    <source>
        <dbReference type="Proteomes" id="UP001610563"/>
    </source>
</evidence>
<accession>A0ABR4GKL0</accession>
<dbReference type="EMBL" id="JBFTWV010000007">
    <property type="protein sequence ID" value="KAL2799587.1"/>
    <property type="molecule type" value="Genomic_DNA"/>
</dbReference>
<dbReference type="GO" id="GO:0008168">
    <property type="term" value="F:methyltransferase activity"/>
    <property type="evidence" value="ECO:0007669"/>
    <property type="project" value="UniProtKB-KW"/>
</dbReference>
<comment type="subcellular location">
    <subcellularLocation>
        <location evidence="9">Nucleus</location>
    </subcellularLocation>
</comment>
<evidence type="ECO:0000256" key="8">
    <source>
        <dbReference type="ARBA" id="ARBA00023242"/>
    </source>
</evidence>
<keyword evidence="2 9" id="KW-0820">tRNA-binding</keyword>
<dbReference type="InterPro" id="IPR003358">
    <property type="entry name" value="tRNA_(Gua-N-7)_MeTrfase_Trmb"/>
</dbReference>
<keyword evidence="12" id="KW-1185">Reference proteome</keyword>
<feature type="compositionally biased region" description="Low complexity" evidence="10">
    <location>
        <begin position="151"/>
        <end position="163"/>
    </location>
</feature>
<evidence type="ECO:0000256" key="9">
    <source>
        <dbReference type="HAMAP-Rule" id="MF_03055"/>
    </source>
</evidence>
<dbReference type="SUPFAM" id="SSF53335">
    <property type="entry name" value="S-adenosyl-L-methionine-dependent methyltransferases"/>
    <property type="match status" value="1"/>
</dbReference>
<keyword evidence="7 9" id="KW-0694">RNA-binding</keyword>
<keyword evidence="8 9" id="KW-0539">Nucleus</keyword>
<feature type="binding site" evidence="9">
    <location>
        <begin position="326"/>
        <end position="328"/>
    </location>
    <ligand>
        <name>S-adenosyl-L-methionine</name>
        <dbReference type="ChEBI" id="CHEBI:59789"/>
    </ligand>
</feature>
<feature type="binding site" evidence="9">
    <location>
        <begin position="126"/>
        <end position="127"/>
    </location>
    <ligand>
        <name>S-adenosyl-L-methionine</name>
        <dbReference type="ChEBI" id="CHEBI:59789"/>
    </ligand>
</feature>
<sequence>MGAPAKRQKREEFRRKVAAATTEPSGDGSASPPGSVLNLPQKKYYRQRAHANPFSDHLLEYPLTPAHMDWSTHFPAYINPNATQMNAAGARRLLKDVEVVDIGCGFGGLLVGLAPVLPDTLMVGMEIRSKVAEYLTNRIHALRHQQQHLLQQTQTSTSSSSTPVPAPAPEPAQQPTTEITDNETPETTFPTTLIPGGYNNITALRANTMKFFPNFFARSQLSKIFICFPDPHFKARKHKARIVSETLNAEYAYALRPGGLLYTITDVEEYHFWILRHFGQQQGPEGSAEDEDANEQEEGGVKELFERLTPEELERDECVRVMMDSTEEGKKVSRNKGNKYVAVFRRKDDPAWPL</sequence>
<feature type="region of interest" description="Disordered" evidence="10">
    <location>
        <begin position="145"/>
        <end position="191"/>
    </location>
</feature>
<keyword evidence="4 9" id="KW-0808">Transferase</keyword>
<gene>
    <name evidence="9" type="primary">TRM8</name>
    <name evidence="11" type="ORF">BJX66DRAFT_333068</name>
</gene>
<evidence type="ECO:0000256" key="4">
    <source>
        <dbReference type="ARBA" id="ARBA00022679"/>
    </source>
</evidence>
<comment type="similarity">
    <text evidence="9">Belongs to the class I-like SAM-binding methyltransferase superfamily. TrmB family.</text>
</comment>
<organism evidence="11 12">
    <name type="scientific">Aspergillus keveii</name>
    <dbReference type="NCBI Taxonomy" id="714993"/>
    <lineage>
        <taxon>Eukaryota</taxon>
        <taxon>Fungi</taxon>
        <taxon>Dikarya</taxon>
        <taxon>Ascomycota</taxon>
        <taxon>Pezizomycotina</taxon>
        <taxon>Eurotiomycetes</taxon>
        <taxon>Eurotiomycetidae</taxon>
        <taxon>Eurotiales</taxon>
        <taxon>Aspergillaceae</taxon>
        <taxon>Aspergillus</taxon>
        <taxon>Aspergillus subgen. Nidulantes</taxon>
    </lineage>
</organism>
<proteinExistence type="inferred from homology"/>
<keyword evidence="3 9" id="KW-0489">Methyltransferase</keyword>
<dbReference type="EC" id="2.1.1.33" evidence="9"/>
<feature type="compositionally biased region" description="Low complexity" evidence="10">
    <location>
        <begin position="24"/>
        <end position="35"/>
    </location>
</feature>
<evidence type="ECO:0000256" key="6">
    <source>
        <dbReference type="ARBA" id="ARBA00022694"/>
    </source>
</evidence>
<feature type="binding site" evidence="9">
    <location>
        <begin position="207"/>
        <end position="208"/>
    </location>
    <ligand>
        <name>S-adenosyl-L-methionine</name>
        <dbReference type="ChEBI" id="CHEBI:59789"/>
    </ligand>
</feature>
<comment type="subunit">
    <text evidence="9">Forms a complex with TRM82.</text>
</comment>
<feature type="compositionally biased region" description="Acidic residues" evidence="10">
    <location>
        <begin position="287"/>
        <end position="298"/>
    </location>
</feature>
<keyword evidence="6 9" id="KW-0819">tRNA processing</keyword>
<dbReference type="InterPro" id="IPR029063">
    <property type="entry name" value="SAM-dependent_MTases_sf"/>
</dbReference>
<dbReference type="Pfam" id="PF02390">
    <property type="entry name" value="Methyltransf_4"/>
    <property type="match status" value="2"/>
</dbReference>
<dbReference type="InterPro" id="IPR025763">
    <property type="entry name" value="Trm8_euk"/>
</dbReference>
<dbReference type="HAMAP" id="MF_03055">
    <property type="entry name" value="tRNA_methyltr_TrmB_euk"/>
    <property type="match status" value="1"/>
</dbReference>
<feature type="binding site" evidence="9">
    <location>
        <position position="227"/>
    </location>
    <ligand>
        <name>S-adenosyl-L-methionine</name>
        <dbReference type="ChEBI" id="CHEBI:59789"/>
    </ligand>
</feature>
<dbReference type="Gene3D" id="3.40.50.150">
    <property type="entry name" value="Vaccinia Virus protein VP39"/>
    <property type="match status" value="1"/>
</dbReference>
<evidence type="ECO:0000256" key="1">
    <source>
        <dbReference type="ARBA" id="ARBA00000142"/>
    </source>
</evidence>
<evidence type="ECO:0000256" key="5">
    <source>
        <dbReference type="ARBA" id="ARBA00022691"/>
    </source>
</evidence>
<dbReference type="PANTHER" id="PTHR23417:SF16">
    <property type="entry name" value="TRNA (GUANINE-N(7)-)-METHYLTRANSFERASE"/>
    <property type="match status" value="1"/>
</dbReference>
<evidence type="ECO:0000313" key="11">
    <source>
        <dbReference type="EMBL" id="KAL2799587.1"/>
    </source>
</evidence>
<comment type="catalytic activity">
    <reaction evidence="1 9">
        <text>guanosine(46) in tRNA + S-adenosyl-L-methionine = N(7)-methylguanosine(46) in tRNA + S-adenosyl-L-homocysteine</text>
        <dbReference type="Rhea" id="RHEA:42708"/>
        <dbReference type="Rhea" id="RHEA-COMP:10188"/>
        <dbReference type="Rhea" id="RHEA-COMP:10189"/>
        <dbReference type="ChEBI" id="CHEBI:57856"/>
        <dbReference type="ChEBI" id="CHEBI:59789"/>
        <dbReference type="ChEBI" id="CHEBI:74269"/>
        <dbReference type="ChEBI" id="CHEBI:74480"/>
        <dbReference type="EC" id="2.1.1.33"/>
    </reaction>
</comment>
<reference evidence="11 12" key="1">
    <citation type="submission" date="2024-07" db="EMBL/GenBank/DDBJ databases">
        <title>Section-level genome sequencing and comparative genomics of Aspergillus sections Usti and Cavernicolus.</title>
        <authorList>
            <consortium name="Lawrence Berkeley National Laboratory"/>
            <person name="Nybo J.L."/>
            <person name="Vesth T.C."/>
            <person name="Theobald S."/>
            <person name="Frisvad J.C."/>
            <person name="Larsen T.O."/>
            <person name="Kjaerboelling I."/>
            <person name="Rothschild-Mancinelli K."/>
            <person name="Lyhne E.K."/>
            <person name="Kogle M.E."/>
            <person name="Barry K."/>
            <person name="Clum A."/>
            <person name="Na H."/>
            <person name="Ledsgaard L."/>
            <person name="Lin J."/>
            <person name="Lipzen A."/>
            <person name="Kuo A."/>
            <person name="Riley R."/>
            <person name="Mondo S."/>
            <person name="Labutti K."/>
            <person name="Haridas S."/>
            <person name="Pangalinan J."/>
            <person name="Salamov A.A."/>
            <person name="Simmons B.A."/>
            <person name="Magnuson J.K."/>
            <person name="Chen J."/>
            <person name="Drula E."/>
            <person name="Henrissat B."/>
            <person name="Wiebenga A."/>
            <person name="Lubbers R.J."/>
            <person name="Gomes A.C."/>
            <person name="Makela M.R."/>
            <person name="Stajich J."/>
            <person name="Grigoriev I.V."/>
            <person name="Mortensen U.H."/>
            <person name="De Vries R.P."/>
            <person name="Baker S.E."/>
            <person name="Andersen M.R."/>
        </authorList>
    </citation>
    <scope>NUCLEOTIDE SEQUENCE [LARGE SCALE GENOMIC DNA]</scope>
    <source>
        <strain evidence="11 12">CBS 209.92</strain>
    </source>
</reference>
<dbReference type="PROSITE" id="PS51625">
    <property type="entry name" value="SAM_MT_TRMB"/>
    <property type="match status" value="1"/>
</dbReference>
<feature type="active site" evidence="9">
    <location>
        <position position="230"/>
    </location>
</feature>